<reference evidence="1" key="1">
    <citation type="submission" date="2019-10" db="EMBL/GenBank/DDBJ databases">
        <title>Conservation and host-specific expression of non-tandemly repeated heterogenous ribosome RNA gene in arbuscular mycorrhizal fungi.</title>
        <authorList>
            <person name="Maeda T."/>
            <person name="Kobayashi Y."/>
            <person name="Nakagawa T."/>
            <person name="Ezawa T."/>
            <person name="Yamaguchi K."/>
            <person name="Bino T."/>
            <person name="Nishimoto Y."/>
            <person name="Shigenobu S."/>
            <person name="Kawaguchi M."/>
        </authorList>
    </citation>
    <scope>NUCLEOTIDE SEQUENCE</scope>
    <source>
        <strain evidence="1">HR1</strain>
    </source>
</reference>
<dbReference type="Proteomes" id="UP000615446">
    <property type="component" value="Unassembled WGS sequence"/>
</dbReference>
<dbReference type="InterPro" id="IPR004000">
    <property type="entry name" value="Actin"/>
</dbReference>
<dbReference type="AlphaFoldDB" id="A0A8H3LFY8"/>
<dbReference type="Pfam" id="PF00022">
    <property type="entry name" value="Actin"/>
    <property type="match status" value="1"/>
</dbReference>
<dbReference type="SUPFAM" id="SSF53067">
    <property type="entry name" value="Actin-like ATPase domain"/>
    <property type="match status" value="1"/>
</dbReference>
<sequence length="121" mass="13997">MTDSTFQGIYIFLQLASHYGFRATEALFQPSFLDLKAAAEIMSRNRFFCPQHGHDINQMHLQKRTFFTKPHNFIIKCDVDIRKDLYGNIVLSGGTAMYASYAEGYYSIGEFHQCDLFNCLF</sequence>
<proteinExistence type="predicted"/>
<dbReference type="Gene3D" id="3.30.420.40">
    <property type="match status" value="1"/>
</dbReference>
<protein>
    <submittedName>
        <fullName evidence="1">Actin/actin-like protein</fullName>
    </submittedName>
</protein>
<organism evidence="1 2">
    <name type="scientific">Rhizophagus clarus</name>
    <dbReference type="NCBI Taxonomy" id="94130"/>
    <lineage>
        <taxon>Eukaryota</taxon>
        <taxon>Fungi</taxon>
        <taxon>Fungi incertae sedis</taxon>
        <taxon>Mucoromycota</taxon>
        <taxon>Glomeromycotina</taxon>
        <taxon>Glomeromycetes</taxon>
        <taxon>Glomerales</taxon>
        <taxon>Glomeraceae</taxon>
        <taxon>Rhizophagus</taxon>
    </lineage>
</organism>
<accession>A0A8H3LFY8</accession>
<evidence type="ECO:0000313" key="2">
    <source>
        <dbReference type="Proteomes" id="UP000615446"/>
    </source>
</evidence>
<dbReference type="InterPro" id="IPR043129">
    <property type="entry name" value="ATPase_NBD"/>
</dbReference>
<comment type="caution">
    <text evidence="1">The sequence shown here is derived from an EMBL/GenBank/DDBJ whole genome shotgun (WGS) entry which is preliminary data.</text>
</comment>
<gene>
    <name evidence="1" type="ORF">RCL2_001269000</name>
</gene>
<evidence type="ECO:0000313" key="1">
    <source>
        <dbReference type="EMBL" id="GES85585.1"/>
    </source>
</evidence>
<dbReference type="EMBL" id="BLAL01000156">
    <property type="protein sequence ID" value="GES85585.1"/>
    <property type="molecule type" value="Genomic_DNA"/>
</dbReference>
<dbReference type="OrthoDB" id="5132116at2759"/>
<name>A0A8H3LFY8_9GLOM</name>